<comment type="caution">
    <text evidence="2">The sequence shown here is derived from an EMBL/GenBank/DDBJ whole genome shotgun (WGS) entry which is preliminary data.</text>
</comment>
<dbReference type="EMBL" id="WUMV01000003">
    <property type="protein sequence ID" value="MXN65055.1"/>
    <property type="molecule type" value="Genomic_DNA"/>
</dbReference>
<evidence type="ECO:0000313" key="2">
    <source>
        <dbReference type="EMBL" id="MXN65055.1"/>
    </source>
</evidence>
<evidence type="ECO:0000256" key="1">
    <source>
        <dbReference type="SAM" id="SignalP"/>
    </source>
</evidence>
<dbReference type="PANTHER" id="PTHR36057">
    <property type="match status" value="1"/>
</dbReference>
<accession>A0A7X3S7T1</accession>
<dbReference type="SUPFAM" id="SSF52833">
    <property type="entry name" value="Thioredoxin-like"/>
    <property type="match status" value="1"/>
</dbReference>
<dbReference type="InterPro" id="IPR010634">
    <property type="entry name" value="DUF1223"/>
</dbReference>
<dbReference type="Pfam" id="PF06764">
    <property type="entry name" value="DUF1223"/>
    <property type="match status" value="1"/>
</dbReference>
<proteinExistence type="predicted"/>
<organism evidence="2 3">
    <name type="scientific">Stappia sediminis</name>
    <dbReference type="NCBI Taxonomy" id="2692190"/>
    <lineage>
        <taxon>Bacteria</taxon>
        <taxon>Pseudomonadati</taxon>
        <taxon>Pseudomonadota</taxon>
        <taxon>Alphaproteobacteria</taxon>
        <taxon>Hyphomicrobiales</taxon>
        <taxon>Stappiaceae</taxon>
        <taxon>Stappia</taxon>
    </lineage>
</organism>
<dbReference type="AlphaFoldDB" id="A0A7X3S7T1"/>
<dbReference type="PANTHER" id="PTHR36057:SF1">
    <property type="entry name" value="LIPOPROTEIN LIPID ATTACHMENT SITE-LIKE PROTEIN, PUTATIVE (DUF1223)-RELATED"/>
    <property type="match status" value="1"/>
</dbReference>
<keyword evidence="3" id="KW-1185">Reference proteome</keyword>
<feature type="signal peptide" evidence="1">
    <location>
        <begin position="1"/>
        <end position="27"/>
    </location>
</feature>
<dbReference type="InterPro" id="IPR036249">
    <property type="entry name" value="Thioredoxin-like_sf"/>
</dbReference>
<feature type="chain" id="PRO_5030994670" evidence="1">
    <location>
        <begin position="28"/>
        <end position="242"/>
    </location>
</feature>
<keyword evidence="1" id="KW-0732">Signal</keyword>
<sequence>MGIFNASARLGAAILSLAMIFSVPASAGETAVLELFTSQGCSSCPPADKLLEKVADQPGIVALSFPVDYWDYLGWRDTLASPAYSARQRGYAERRGDRSVYTPQIVVNGGPHMVGSDARAIAAHLRAASAMPCDVDVKAAGELIEIEIDGDLPEGTKSATVFFLFVDSSETVQIGRGENTGRTITYTNIVRDMRAVGMWKGGKASFSLPASELERMKTDRFAALVQIEERGRPGPILGAAIH</sequence>
<evidence type="ECO:0000313" key="3">
    <source>
        <dbReference type="Proteomes" id="UP000433101"/>
    </source>
</evidence>
<dbReference type="Proteomes" id="UP000433101">
    <property type="component" value="Unassembled WGS sequence"/>
</dbReference>
<name>A0A7X3S7T1_9HYPH</name>
<gene>
    <name evidence="2" type="ORF">GR183_09065</name>
</gene>
<reference evidence="2 3" key="1">
    <citation type="submission" date="2019-12" db="EMBL/GenBank/DDBJ databases">
        <authorList>
            <person name="Li M."/>
        </authorList>
    </citation>
    <scope>NUCLEOTIDE SEQUENCE [LARGE SCALE GENOMIC DNA]</scope>
    <source>
        <strain evidence="2 3">GBMRC 2046</strain>
    </source>
</reference>
<protein>
    <submittedName>
        <fullName evidence="2">DUF1223 domain-containing protein</fullName>
    </submittedName>
</protein>